<name>A0A1S1NC02_9GAMM</name>
<sequence>MNILKNVALLFTFSVAFMMATSAEARMPVPEYPEPCLLAADGEMAIECGGGGGGGTGTTETNRFLDQKYVDQLKSRCNGTELSQEQCRQYRDYARGNCINDTEYYYAKANNFAPICNQFDPSKLIAVCRCGCFELGTKISARLTGSNVNSQVNIEDLFNNEKQFDVFAMTETATMSDVQFDLEQVADTTKGPEEKPLVIVKTASGIRIGLSEEHGVLLASGKMDVARNLSVGDKLVKEDGSIDVITSIEQGAQDQVVYNLLTNSDDEQGHLVIANGLVMGDLYWQNILMSEMAKFKVRQ</sequence>
<comment type="caution">
    <text evidence="2">The sequence shown here is derived from an EMBL/GenBank/DDBJ whole genome shotgun (WGS) entry which is preliminary data.</text>
</comment>
<gene>
    <name evidence="2" type="ORF">BIW53_02825</name>
</gene>
<evidence type="ECO:0000256" key="1">
    <source>
        <dbReference type="SAM" id="SignalP"/>
    </source>
</evidence>
<reference evidence="2 3" key="1">
    <citation type="submission" date="2016-10" db="EMBL/GenBank/DDBJ databases">
        <title>Pseudoalteromonas amylolytica sp. nov., isolated from the surface seawater.</title>
        <authorList>
            <person name="Wu Y.-H."/>
            <person name="Cheng H."/>
            <person name="Jin X.-B."/>
            <person name="Wang C.-S."/>
            <person name="Xu X.-W."/>
        </authorList>
    </citation>
    <scope>NUCLEOTIDE SEQUENCE [LARGE SCALE GENOMIC DNA]</scope>
    <source>
        <strain evidence="2 3">JCM 12483</strain>
    </source>
</reference>
<organism evidence="2 3">
    <name type="scientific">Pseudoalteromonas byunsanensis</name>
    <dbReference type="NCBI Taxonomy" id="327939"/>
    <lineage>
        <taxon>Bacteria</taxon>
        <taxon>Pseudomonadati</taxon>
        <taxon>Pseudomonadota</taxon>
        <taxon>Gammaproteobacteria</taxon>
        <taxon>Alteromonadales</taxon>
        <taxon>Pseudoalteromonadaceae</taxon>
        <taxon>Pseudoalteromonas</taxon>
    </lineage>
</organism>
<evidence type="ECO:0000313" key="3">
    <source>
        <dbReference type="Proteomes" id="UP000180253"/>
    </source>
</evidence>
<dbReference type="InterPro" id="IPR036844">
    <property type="entry name" value="Hint_dom_sf"/>
</dbReference>
<dbReference type="OrthoDB" id="6303212at2"/>
<dbReference type="EMBL" id="MNAN01000018">
    <property type="protein sequence ID" value="OHU97268.1"/>
    <property type="molecule type" value="Genomic_DNA"/>
</dbReference>
<evidence type="ECO:0008006" key="4">
    <source>
        <dbReference type="Google" id="ProtNLM"/>
    </source>
</evidence>
<dbReference type="STRING" id="327939.BIW53_02825"/>
<dbReference type="RefSeq" id="WP_070990301.1">
    <property type="nucleotide sequence ID" value="NZ_CBCSHD010000008.1"/>
</dbReference>
<keyword evidence="3" id="KW-1185">Reference proteome</keyword>
<protein>
    <recommendedName>
        <fullName evidence="4">Hint domain-containing protein</fullName>
    </recommendedName>
</protein>
<dbReference type="AlphaFoldDB" id="A0A1S1NC02"/>
<keyword evidence="1" id="KW-0732">Signal</keyword>
<accession>A0A1S1NC02</accession>
<proteinExistence type="predicted"/>
<feature type="signal peptide" evidence="1">
    <location>
        <begin position="1"/>
        <end position="25"/>
    </location>
</feature>
<feature type="chain" id="PRO_5010276613" description="Hint domain-containing protein" evidence="1">
    <location>
        <begin position="26"/>
        <end position="299"/>
    </location>
</feature>
<dbReference type="Gene3D" id="2.170.16.10">
    <property type="entry name" value="Hedgehog/Intein (Hint) domain"/>
    <property type="match status" value="1"/>
</dbReference>
<evidence type="ECO:0000313" key="2">
    <source>
        <dbReference type="EMBL" id="OHU97268.1"/>
    </source>
</evidence>
<dbReference type="Proteomes" id="UP000180253">
    <property type="component" value="Unassembled WGS sequence"/>
</dbReference>
<dbReference type="SUPFAM" id="SSF51294">
    <property type="entry name" value="Hedgehog/intein (Hint) domain"/>
    <property type="match status" value="1"/>
</dbReference>